<dbReference type="PATRIC" id="fig|106592.7.peg.3627"/>
<gene>
    <name evidence="1" type="ORF">AC244_24455</name>
</gene>
<comment type="caution">
    <text evidence="1">The sequence shown here is derived from an EMBL/GenBank/DDBJ whole genome shotgun (WGS) entry which is preliminary data.</text>
</comment>
<sequence>MKASEIPDFVDEVIAAGCDISAVAHNMYVIGDVEEQEQAKEELDRIGEKYGDRDFLKLEIVAYLRSIGTFVDVMPEARH</sequence>
<evidence type="ECO:0000313" key="2">
    <source>
        <dbReference type="Proteomes" id="UP000037425"/>
    </source>
</evidence>
<dbReference type="AlphaFoldDB" id="A0A0L8BKY4"/>
<protein>
    <submittedName>
        <fullName evidence="1">Uncharacterized protein</fullName>
    </submittedName>
</protein>
<organism evidence="1 2">
    <name type="scientific">Ensifer adhaerens</name>
    <name type="common">Sinorhizobium morelense</name>
    <dbReference type="NCBI Taxonomy" id="106592"/>
    <lineage>
        <taxon>Bacteria</taxon>
        <taxon>Pseudomonadati</taxon>
        <taxon>Pseudomonadota</taxon>
        <taxon>Alphaproteobacteria</taxon>
        <taxon>Hyphomicrobiales</taxon>
        <taxon>Rhizobiaceae</taxon>
        <taxon>Sinorhizobium/Ensifer group</taxon>
        <taxon>Ensifer</taxon>
    </lineage>
</organism>
<name>A0A0L8BKY4_ENSAD</name>
<reference evidence="2" key="1">
    <citation type="submission" date="2015-07" db="EMBL/GenBank/DDBJ databases">
        <title>Whole genome sequence of an Ensifer adhaerens strain isolated from a cave pool in the Wind Cave National Park.</title>
        <authorList>
            <person name="Eng W.W.H."/>
            <person name="Gan H.M."/>
            <person name="Barton H.A."/>
            <person name="Savka M.A."/>
        </authorList>
    </citation>
    <scope>NUCLEOTIDE SEQUENCE [LARGE SCALE GENOMIC DNA]</scope>
    <source>
        <strain evidence="2">SD006</strain>
    </source>
</reference>
<dbReference type="EMBL" id="LGAP01000021">
    <property type="protein sequence ID" value="KOF15255.1"/>
    <property type="molecule type" value="Genomic_DNA"/>
</dbReference>
<dbReference type="OrthoDB" id="8420231at2"/>
<evidence type="ECO:0000313" key="1">
    <source>
        <dbReference type="EMBL" id="KOF15255.1"/>
    </source>
</evidence>
<dbReference type="Proteomes" id="UP000037425">
    <property type="component" value="Unassembled WGS sequence"/>
</dbReference>
<accession>A0A0L8BKY4</accession>
<proteinExistence type="predicted"/>